<dbReference type="EMBL" id="JACEFF010000792">
    <property type="protein sequence ID" value="KAH9630974.1"/>
    <property type="molecule type" value="Genomic_DNA"/>
</dbReference>
<reference evidence="1" key="1">
    <citation type="journal article" date="2021" name="G3 (Bethesda)">
        <title>Genome and transcriptome analysis of the beet armyworm Spodoptera exigua reveals targets for pest control. .</title>
        <authorList>
            <person name="Simon S."/>
            <person name="Breeschoten T."/>
            <person name="Jansen H.J."/>
            <person name="Dirks R.P."/>
            <person name="Schranz M.E."/>
            <person name="Ros V.I.D."/>
        </authorList>
    </citation>
    <scope>NUCLEOTIDE SEQUENCE</scope>
    <source>
        <strain evidence="1">TB_SE_WUR_2020</strain>
    </source>
</reference>
<dbReference type="Proteomes" id="UP000814243">
    <property type="component" value="Unassembled WGS sequence"/>
</dbReference>
<proteinExistence type="predicted"/>
<organism evidence="1 2">
    <name type="scientific">Spodoptera exigua</name>
    <name type="common">Beet armyworm</name>
    <name type="synonym">Noctua fulgens</name>
    <dbReference type="NCBI Taxonomy" id="7107"/>
    <lineage>
        <taxon>Eukaryota</taxon>
        <taxon>Metazoa</taxon>
        <taxon>Ecdysozoa</taxon>
        <taxon>Arthropoda</taxon>
        <taxon>Hexapoda</taxon>
        <taxon>Insecta</taxon>
        <taxon>Pterygota</taxon>
        <taxon>Neoptera</taxon>
        <taxon>Endopterygota</taxon>
        <taxon>Lepidoptera</taxon>
        <taxon>Glossata</taxon>
        <taxon>Ditrysia</taxon>
        <taxon>Noctuoidea</taxon>
        <taxon>Noctuidae</taxon>
        <taxon>Amphipyrinae</taxon>
        <taxon>Spodoptera</taxon>
    </lineage>
</organism>
<evidence type="ECO:0000313" key="2">
    <source>
        <dbReference type="Proteomes" id="UP000814243"/>
    </source>
</evidence>
<sequence length="103" mass="12002">MSYALLLSCSGHVRILEETIQKKIPKPQFEAPTSARGLDRYRLVFNISEKTTDSLFQYRTKFVQHMLTSAIVSEQIINELLLNITKDMQIYDLVQELYNKETC</sequence>
<comment type="caution">
    <text evidence="1">The sequence shown here is derived from an EMBL/GenBank/DDBJ whole genome shotgun (WGS) entry which is preliminary data.</text>
</comment>
<dbReference type="AlphaFoldDB" id="A0A922M616"/>
<gene>
    <name evidence="1" type="ORF">HF086_013513</name>
</gene>
<name>A0A922M616_SPOEX</name>
<evidence type="ECO:0000313" key="1">
    <source>
        <dbReference type="EMBL" id="KAH9630974.1"/>
    </source>
</evidence>
<protein>
    <submittedName>
        <fullName evidence="1">Uncharacterized protein</fullName>
    </submittedName>
</protein>
<accession>A0A922M616</accession>